<dbReference type="Pfam" id="PF08240">
    <property type="entry name" value="ADH_N"/>
    <property type="match status" value="1"/>
</dbReference>
<dbReference type="PANTHER" id="PTHR11695">
    <property type="entry name" value="ALCOHOL DEHYDROGENASE RELATED"/>
    <property type="match status" value="1"/>
</dbReference>
<dbReference type="OrthoDB" id="3509362at2759"/>
<dbReference type="SMART" id="SM00829">
    <property type="entry name" value="PKS_ER"/>
    <property type="match status" value="1"/>
</dbReference>
<protein>
    <submittedName>
        <fullName evidence="2">GroES-like protein</fullName>
    </submittedName>
</protein>
<dbReference type="GO" id="GO:0016491">
    <property type="term" value="F:oxidoreductase activity"/>
    <property type="evidence" value="ECO:0007669"/>
    <property type="project" value="InterPro"/>
</dbReference>
<dbReference type="AlphaFoldDB" id="A0A2J6SIM2"/>
<feature type="domain" description="Enoyl reductase (ER)" evidence="1">
    <location>
        <begin position="10"/>
        <end position="229"/>
    </location>
</feature>
<keyword evidence="3" id="KW-1185">Reference proteome</keyword>
<dbReference type="CDD" id="cd05289">
    <property type="entry name" value="MDR_like_2"/>
    <property type="match status" value="1"/>
</dbReference>
<dbReference type="Pfam" id="PF00107">
    <property type="entry name" value="ADH_zinc_N"/>
    <property type="match status" value="1"/>
</dbReference>
<dbReference type="InterPro" id="IPR011032">
    <property type="entry name" value="GroES-like_sf"/>
</dbReference>
<dbReference type="InParanoid" id="A0A2J6SIM2"/>
<dbReference type="InterPro" id="IPR013149">
    <property type="entry name" value="ADH-like_C"/>
</dbReference>
<organism evidence="2 3">
    <name type="scientific">Hyaloscypha bicolor E</name>
    <dbReference type="NCBI Taxonomy" id="1095630"/>
    <lineage>
        <taxon>Eukaryota</taxon>
        <taxon>Fungi</taxon>
        <taxon>Dikarya</taxon>
        <taxon>Ascomycota</taxon>
        <taxon>Pezizomycotina</taxon>
        <taxon>Leotiomycetes</taxon>
        <taxon>Helotiales</taxon>
        <taxon>Hyaloscyphaceae</taxon>
        <taxon>Hyaloscypha</taxon>
        <taxon>Hyaloscypha bicolor</taxon>
    </lineage>
</organism>
<dbReference type="PANTHER" id="PTHR11695:SF294">
    <property type="entry name" value="RETICULON-4-INTERACTING PROTEIN 1, MITOCHONDRIAL"/>
    <property type="match status" value="1"/>
</dbReference>
<dbReference type="InterPro" id="IPR036291">
    <property type="entry name" value="NAD(P)-bd_dom_sf"/>
</dbReference>
<evidence type="ECO:0000259" key="1">
    <source>
        <dbReference type="SMART" id="SM00829"/>
    </source>
</evidence>
<dbReference type="InterPro" id="IPR050700">
    <property type="entry name" value="YIM1/Zinc_Alcohol_DH_Fams"/>
</dbReference>
<evidence type="ECO:0000313" key="2">
    <source>
        <dbReference type="EMBL" id="PMD50618.1"/>
    </source>
</evidence>
<dbReference type="Proteomes" id="UP000235371">
    <property type="component" value="Unassembled WGS sequence"/>
</dbReference>
<dbReference type="GeneID" id="36586869"/>
<dbReference type="Gene3D" id="3.90.180.10">
    <property type="entry name" value="Medium-chain alcohol dehydrogenases, catalytic domain"/>
    <property type="match status" value="1"/>
</dbReference>
<dbReference type="STRING" id="1095630.A0A2J6SIM2"/>
<dbReference type="Gene3D" id="3.40.50.720">
    <property type="entry name" value="NAD(P)-binding Rossmann-like Domain"/>
    <property type="match status" value="1"/>
</dbReference>
<name>A0A2J6SIM2_9HELO</name>
<dbReference type="RefSeq" id="XP_024727522.1">
    <property type="nucleotide sequence ID" value="XM_024878792.1"/>
</dbReference>
<sequence>MRSLCIYSYRPPSEYEISTIPTPKITLPNRVLVKVAAGSINPADMEQARGDFKMAVTLPIPHKLGLDISGTVIAVGKSVKELKIGDEVFGFLPFPMDTCGMSEYAVATELMLVLKPKGISHVEAASLGYVALTALQCFEKMELEGGVEDKTVLITSVGGMGSIACQMAKNIFGAAKVITTVSTEKVGKVDKLSGNGVVDRIIDYKKTDLVKEIPMLPHGSVGFMIDSTHQDLKCGLMRGN</sequence>
<gene>
    <name evidence="2" type="ORF">K444DRAFT_604001</name>
</gene>
<dbReference type="EMBL" id="KZ613913">
    <property type="protein sequence ID" value="PMD50618.1"/>
    <property type="molecule type" value="Genomic_DNA"/>
</dbReference>
<dbReference type="InterPro" id="IPR013154">
    <property type="entry name" value="ADH-like_N"/>
</dbReference>
<evidence type="ECO:0000313" key="3">
    <source>
        <dbReference type="Proteomes" id="UP000235371"/>
    </source>
</evidence>
<dbReference type="SUPFAM" id="SSF50129">
    <property type="entry name" value="GroES-like"/>
    <property type="match status" value="1"/>
</dbReference>
<dbReference type="SUPFAM" id="SSF51735">
    <property type="entry name" value="NAD(P)-binding Rossmann-fold domains"/>
    <property type="match status" value="1"/>
</dbReference>
<reference evidence="2 3" key="1">
    <citation type="submission" date="2016-04" db="EMBL/GenBank/DDBJ databases">
        <title>A degradative enzymes factory behind the ericoid mycorrhizal symbiosis.</title>
        <authorList>
            <consortium name="DOE Joint Genome Institute"/>
            <person name="Martino E."/>
            <person name="Morin E."/>
            <person name="Grelet G."/>
            <person name="Kuo A."/>
            <person name="Kohler A."/>
            <person name="Daghino S."/>
            <person name="Barry K."/>
            <person name="Choi C."/>
            <person name="Cichocki N."/>
            <person name="Clum A."/>
            <person name="Copeland A."/>
            <person name="Hainaut M."/>
            <person name="Haridas S."/>
            <person name="Labutti K."/>
            <person name="Lindquist E."/>
            <person name="Lipzen A."/>
            <person name="Khouja H.-R."/>
            <person name="Murat C."/>
            <person name="Ohm R."/>
            <person name="Olson A."/>
            <person name="Spatafora J."/>
            <person name="Veneault-Fourrey C."/>
            <person name="Henrissat B."/>
            <person name="Grigoriev I."/>
            <person name="Martin F."/>
            <person name="Perotto S."/>
        </authorList>
    </citation>
    <scope>NUCLEOTIDE SEQUENCE [LARGE SCALE GENOMIC DNA]</scope>
    <source>
        <strain evidence="2 3">E</strain>
    </source>
</reference>
<accession>A0A2J6SIM2</accession>
<dbReference type="InterPro" id="IPR020843">
    <property type="entry name" value="ER"/>
</dbReference>
<proteinExistence type="predicted"/>